<feature type="domain" description="KIB1-4 beta-propeller" evidence="1">
    <location>
        <begin position="63"/>
        <end position="323"/>
    </location>
</feature>
<dbReference type="OrthoDB" id="621744at2759"/>
<dbReference type="ExpressionAtlas" id="A0A0Q3H685">
    <property type="expression patterns" value="baseline"/>
</dbReference>
<reference evidence="2 3" key="1">
    <citation type="journal article" date="2010" name="Nature">
        <title>Genome sequencing and analysis of the model grass Brachypodium distachyon.</title>
        <authorList>
            <consortium name="International Brachypodium Initiative"/>
        </authorList>
    </citation>
    <scope>NUCLEOTIDE SEQUENCE [LARGE SCALE GENOMIC DNA]</scope>
    <source>
        <strain evidence="2 3">Bd21</strain>
    </source>
</reference>
<dbReference type="Pfam" id="PF03478">
    <property type="entry name" value="Beta-prop_KIB1-4"/>
    <property type="match status" value="1"/>
</dbReference>
<evidence type="ECO:0000259" key="1">
    <source>
        <dbReference type="Pfam" id="PF03478"/>
    </source>
</evidence>
<dbReference type="Proteomes" id="UP000008810">
    <property type="component" value="Chromosome 4"/>
</dbReference>
<evidence type="ECO:0000313" key="3">
    <source>
        <dbReference type="EnsemblPlants" id="KQJ88954"/>
    </source>
</evidence>
<dbReference type="PANTHER" id="PTHR33110">
    <property type="entry name" value="F-BOX/KELCH-REPEAT PROTEIN-RELATED"/>
    <property type="match status" value="1"/>
</dbReference>
<evidence type="ECO:0000313" key="4">
    <source>
        <dbReference type="Proteomes" id="UP000008810"/>
    </source>
</evidence>
<reference evidence="2" key="2">
    <citation type="submission" date="2017-06" db="EMBL/GenBank/DDBJ databases">
        <title>WGS assembly of Brachypodium distachyon.</title>
        <authorList>
            <consortium name="The International Brachypodium Initiative"/>
            <person name="Lucas S."/>
            <person name="Harmon-Smith M."/>
            <person name="Lail K."/>
            <person name="Tice H."/>
            <person name="Grimwood J."/>
            <person name="Bruce D."/>
            <person name="Barry K."/>
            <person name="Shu S."/>
            <person name="Lindquist E."/>
            <person name="Wang M."/>
            <person name="Pitluck S."/>
            <person name="Vogel J.P."/>
            <person name="Garvin D.F."/>
            <person name="Mockler T.C."/>
            <person name="Schmutz J."/>
            <person name="Rokhsar D."/>
            <person name="Bevan M.W."/>
        </authorList>
    </citation>
    <scope>NUCLEOTIDE SEQUENCE</scope>
    <source>
        <strain evidence="2">Bd21</strain>
    </source>
</reference>
<accession>A0A0Q3H685</accession>
<dbReference type="PANTHER" id="PTHR33110:SF36">
    <property type="entry name" value="OS06G0148600 PROTEIN"/>
    <property type="match status" value="1"/>
</dbReference>
<sequence>MEGARSRPWSDLQPELLGLVIKGLPSLADCVRLRAVCHPWRSNSILQPPPLPFPWITLPDGTFLSIPAGEIHCLPVPADACCQSSIDNWLFLVHSDGVCSLMNIFSKATLELPELAKVWKREIGRQFLNRFPEPVSYRLAVPPALDSSPNPLVVTVIIDSFNCGTLCISHPPTVTYSFRGGKESLPHLSGVAFLDGKLYTLSDCWKLLALEFCKGFVECGGKLLMVERFIDPVASRTNGREVFDERAKTVAFGVLEADLHSKPARWRVASDLGGHALFLGKHSSKSLPAQECSGSQEDCIYFMCDYPPPESSANPLRDAGIYNIRNSTITPLHPRTTVVPPCHAGQWRPTWFFPPGAV</sequence>
<dbReference type="InterPro" id="IPR005174">
    <property type="entry name" value="KIB1-4_b-propeller"/>
</dbReference>
<dbReference type="STRING" id="15368.A0A0Q3H685"/>
<protein>
    <recommendedName>
        <fullName evidence="1">KIB1-4 beta-propeller domain-containing protein</fullName>
    </recommendedName>
</protein>
<name>A0A0Q3H685_BRADI</name>
<evidence type="ECO:0000313" key="2">
    <source>
        <dbReference type="EMBL" id="KQJ88954.1"/>
    </source>
</evidence>
<proteinExistence type="predicted"/>
<organism evidence="2">
    <name type="scientific">Brachypodium distachyon</name>
    <name type="common">Purple false brome</name>
    <name type="synonym">Trachynia distachya</name>
    <dbReference type="NCBI Taxonomy" id="15368"/>
    <lineage>
        <taxon>Eukaryota</taxon>
        <taxon>Viridiplantae</taxon>
        <taxon>Streptophyta</taxon>
        <taxon>Embryophyta</taxon>
        <taxon>Tracheophyta</taxon>
        <taxon>Spermatophyta</taxon>
        <taxon>Magnoliopsida</taxon>
        <taxon>Liliopsida</taxon>
        <taxon>Poales</taxon>
        <taxon>Poaceae</taxon>
        <taxon>BOP clade</taxon>
        <taxon>Pooideae</taxon>
        <taxon>Stipodae</taxon>
        <taxon>Brachypodieae</taxon>
        <taxon>Brachypodium</taxon>
    </lineage>
</organism>
<reference evidence="3" key="3">
    <citation type="submission" date="2018-08" db="UniProtKB">
        <authorList>
            <consortium name="EnsemblPlants"/>
        </authorList>
    </citation>
    <scope>IDENTIFICATION</scope>
    <source>
        <strain evidence="3">cv. Bd21</strain>
    </source>
</reference>
<gene>
    <name evidence="2" type="ORF">BRADI_4g22262v3</name>
</gene>
<dbReference type="InParanoid" id="A0A0Q3H685"/>
<dbReference type="EnsemblPlants" id="KQJ88954">
    <property type="protein sequence ID" value="KQJ88954"/>
    <property type="gene ID" value="BRADI_4g22262v3"/>
</dbReference>
<dbReference type="AlphaFoldDB" id="A0A0Q3H685"/>
<dbReference type="Gramene" id="KQJ88954">
    <property type="protein sequence ID" value="KQJ88954"/>
    <property type="gene ID" value="BRADI_4g22262v3"/>
</dbReference>
<dbReference type="EMBL" id="CM000883">
    <property type="protein sequence ID" value="KQJ88954.1"/>
    <property type="molecule type" value="Genomic_DNA"/>
</dbReference>
<keyword evidence="4" id="KW-1185">Reference proteome</keyword>